<dbReference type="PANTHER" id="PTHR10353">
    <property type="entry name" value="GLYCOSYL HYDROLASE"/>
    <property type="match status" value="1"/>
</dbReference>
<dbReference type="InterPro" id="IPR033132">
    <property type="entry name" value="GH_1_N_CS"/>
</dbReference>
<evidence type="ECO:0000256" key="4">
    <source>
        <dbReference type="SAM" id="Phobius"/>
    </source>
</evidence>
<reference evidence="5" key="1">
    <citation type="journal article" date="2017" name="Nature">
        <title>The genome of Chenopodium quinoa.</title>
        <authorList>
            <person name="Jarvis D.E."/>
            <person name="Ho Y.S."/>
            <person name="Lightfoot D.J."/>
            <person name="Schmoeckel S.M."/>
            <person name="Li B."/>
            <person name="Borm T.J.A."/>
            <person name="Ohyanagi H."/>
            <person name="Mineta K."/>
            <person name="Michell C.T."/>
            <person name="Saber N."/>
            <person name="Kharbatia N.M."/>
            <person name="Rupper R.R."/>
            <person name="Sharp A.R."/>
            <person name="Dally N."/>
            <person name="Boughton B.A."/>
            <person name="Woo Y.H."/>
            <person name="Gao G."/>
            <person name="Schijlen E.G.W.M."/>
            <person name="Guo X."/>
            <person name="Momin A.A."/>
            <person name="Negrao S."/>
            <person name="Al-Babili S."/>
            <person name="Gehring C."/>
            <person name="Roessner U."/>
            <person name="Jung C."/>
            <person name="Murphy K."/>
            <person name="Arold S.T."/>
            <person name="Gojobori T."/>
            <person name="van der Linden C.G."/>
            <person name="van Loo E.N."/>
            <person name="Jellen E.N."/>
            <person name="Maughan P.J."/>
            <person name="Tester M."/>
        </authorList>
    </citation>
    <scope>NUCLEOTIDE SEQUENCE [LARGE SCALE GENOMIC DNA]</scope>
    <source>
        <strain evidence="5">cv. PI 614886</strain>
    </source>
</reference>
<sequence>TFIVDKNTVRNNRLEVRGSWKNESLYFSLLIICYFLINIAGKSVRVAAKVYNRYDFPPHFIFGSGTSSYQVEGAAFEDGRKASIFDTFAHSGRFGDGNGDIAADQYHMYKEDVQLMAETGLDAYRFSISWSRLIPDGRGPINPKGVEYYNNLINELISYGIQPHVTLLHLDTPQALEDEYGGFRDQRIVYVLSFPYLCSDLFCCKASDIDAADCPNSEDFTAYADVCFREFGDRVQYWTTINEANIFVLGGYDTGDSPPGRCSPSIRSY</sequence>
<proteinExistence type="inferred from homology"/>
<evidence type="ECO:0000256" key="2">
    <source>
        <dbReference type="ARBA" id="ARBA00022801"/>
    </source>
</evidence>
<dbReference type="Proteomes" id="UP000596660">
    <property type="component" value="Unplaced"/>
</dbReference>
<keyword evidence="6" id="KW-1185">Reference proteome</keyword>
<dbReference type="Gene3D" id="3.20.20.80">
    <property type="entry name" value="Glycosidases"/>
    <property type="match status" value="1"/>
</dbReference>
<name>A0A803L9V2_CHEQI</name>
<dbReference type="EnsemblPlants" id="AUR62008641-RA">
    <property type="protein sequence ID" value="AUR62008641-RA:cds"/>
    <property type="gene ID" value="AUR62008641"/>
</dbReference>
<protein>
    <submittedName>
        <fullName evidence="5">Uncharacterized protein</fullName>
    </submittedName>
</protein>
<feature type="transmembrane region" description="Helical" evidence="4">
    <location>
        <begin position="24"/>
        <end position="41"/>
    </location>
</feature>
<keyword evidence="4" id="KW-0472">Membrane</keyword>
<evidence type="ECO:0000256" key="3">
    <source>
        <dbReference type="RuleBase" id="RU003690"/>
    </source>
</evidence>
<keyword evidence="2" id="KW-0378">Hydrolase</keyword>
<comment type="similarity">
    <text evidence="1 3">Belongs to the glycosyl hydrolase 1 family.</text>
</comment>
<dbReference type="Pfam" id="PF00232">
    <property type="entry name" value="Glyco_hydro_1"/>
    <property type="match status" value="2"/>
</dbReference>
<keyword evidence="4" id="KW-0812">Transmembrane</keyword>
<dbReference type="OMA" id="PTENIAC"/>
<dbReference type="InterPro" id="IPR017853">
    <property type="entry name" value="GH"/>
</dbReference>
<dbReference type="InterPro" id="IPR001360">
    <property type="entry name" value="Glyco_hydro_1"/>
</dbReference>
<reference evidence="5" key="2">
    <citation type="submission" date="2021-03" db="UniProtKB">
        <authorList>
            <consortium name="EnsemblPlants"/>
        </authorList>
    </citation>
    <scope>IDENTIFICATION</scope>
</reference>
<evidence type="ECO:0000256" key="1">
    <source>
        <dbReference type="ARBA" id="ARBA00010838"/>
    </source>
</evidence>
<dbReference type="AlphaFoldDB" id="A0A803L9V2"/>
<dbReference type="GO" id="GO:0005975">
    <property type="term" value="P:carbohydrate metabolic process"/>
    <property type="evidence" value="ECO:0007669"/>
    <property type="project" value="InterPro"/>
</dbReference>
<dbReference type="PROSITE" id="PS00653">
    <property type="entry name" value="GLYCOSYL_HYDROL_F1_2"/>
    <property type="match status" value="1"/>
</dbReference>
<dbReference type="Gramene" id="AUR62008641-RA">
    <property type="protein sequence ID" value="AUR62008641-RA:cds"/>
    <property type="gene ID" value="AUR62008641"/>
</dbReference>
<evidence type="ECO:0000313" key="6">
    <source>
        <dbReference type="Proteomes" id="UP000596660"/>
    </source>
</evidence>
<dbReference type="PANTHER" id="PTHR10353:SF29">
    <property type="entry name" value="BETA-GLUCOSIDASE 11"/>
    <property type="match status" value="1"/>
</dbReference>
<accession>A0A803L9V2</accession>
<keyword evidence="4" id="KW-1133">Transmembrane helix</keyword>
<dbReference type="SUPFAM" id="SSF51445">
    <property type="entry name" value="(Trans)glycosidases"/>
    <property type="match status" value="1"/>
</dbReference>
<dbReference type="GO" id="GO:0008422">
    <property type="term" value="F:beta-glucosidase activity"/>
    <property type="evidence" value="ECO:0007669"/>
    <property type="project" value="TreeGrafter"/>
</dbReference>
<organism evidence="5 6">
    <name type="scientific">Chenopodium quinoa</name>
    <name type="common">Quinoa</name>
    <dbReference type="NCBI Taxonomy" id="63459"/>
    <lineage>
        <taxon>Eukaryota</taxon>
        <taxon>Viridiplantae</taxon>
        <taxon>Streptophyta</taxon>
        <taxon>Embryophyta</taxon>
        <taxon>Tracheophyta</taxon>
        <taxon>Spermatophyta</taxon>
        <taxon>Magnoliopsida</taxon>
        <taxon>eudicotyledons</taxon>
        <taxon>Gunneridae</taxon>
        <taxon>Pentapetalae</taxon>
        <taxon>Caryophyllales</taxon>
        <taxon>Chenopodiaceae</taxon>
        <taxon>Chenopodioideae</taxon>
        <taxon>Atripliceae</taxon>
        <taxon>Chenopodium</taxon>
    </lineage>
</organism>
<evidence type="ECO:0000313" key="5">
    <source>
        <dbReference type="EnsemblPlants" id="AUR62008641-RA:cds"/>
    </source>
</evidence>